<dbReference type="PANTHER" id="PTHR43581">
    <property type="entry name" value="ATP/GTP PHOSPHATASE"/>
    <property type="match status" value="1"/>
</dbReference>
<accession>A0A841J1T0</accession>
<dbReference type="InterPro" id="IPR027417">
    <property type="entry name" value="P-loop_NTPase"/>
</dbReference>
<sequence>MPKIRSILIRNFRSIRSLEFNATDLTTIVGDNDSGKSNILRALNLFFNRETDPGIQLDFDNDFNKYVALNKQAPQIDVEITLELPEGYHEMNGHRVRWRKSWRREGLVKERDWIGLRSEGIRRGRERFAEVFIEPRSRLPALLSRIEFEYVPAIRGADFIRRMRGRIYRVIADVAEEGFRLRSGDFEQAIGEQVEPLMASLLQDMSESASLKLPNDLSEVFEQLDFLSGEKAISLNSRGDGIKGRYVPHILKFIAEKKQQLYGRGAQPYTFIWAYEEPENNLEFRRAQELANFFYEIASDQLTQVLVTTHSPIFFNLKNDHPDLCTTAFVTRLDEESGTVAQSDLSTLEALDERMGVMTIIAPHIRNAAAEIMMLRDQSVHLQEQLDQHNIQLLPSIFVEGVTDHIVLQRVIDLYFPKVRDRICMLPPPVRAGAGYVSNMLQSWEFKTRTCTIADRRRAHGFLDCDDAGMREHDKLKKLKAKHVDVTVLTAPEHLNPAIQAGFKVPICLEEQYPVAWWAEALGRGWLCEREPTQYLTNENLNRLARRDVSLDDLFGDADWKVVVTHCVNEANKTDWATWVSQLGEDEFREGTEPLATAMLGALTRMGVVEN</sequence>
<dbReference type="InterPro" id="IPR051396">
    <property type="entry name" value="Bact_Antivir_Def_Nuclease"/>
</dbReference>
<name>A0A841J1T0_9SPHN</name>
<dbReference type="GO" id="GO:0005524">
    <property type="term" value="F:ATP binding"/>
    <property type="evidence" value="ECO:0007669"/>
    <property type="project" value="UniProtKB-KW"/>
</dbReference>
<feature type="domain" description="Endonuclease GajA/Old nuclease/RecF-like AAA" evidence="1">
    <location>
        <begin position="3"/>
        <end position="84"/>
    </location>
</feature>
<comment type="caution">
    <text evidence="2">The sequence shown here is derived from an EMBL/GenBank/DDBJ whole genome shotgun (WGS) entry which is preliminary data.</text>
</comment>
<reference evidence="2 3" key="1">
    <citation type="submission" date="2020-08" db="EMBL/GenBank/DDBJ databases">
        <title>Genomic Encyclopedia of Type Strains, Phase IV (KMG-IV): sequencing the most valuable type-strain genomes for metagenomic binning, comparative biology and taxonomic classification.</title>
        <authorList>
            <person name="Goeker M."/>
        </authorList>
    </citation>
    <scope>NUCLEOTIDE SEQUENCE [LARGE SCALE GENOMIC DNA]</scope>
    <source>
        <strain evidence="2 3">DSM 102255</strain>
    </source>
</reference>
<dbReference type="RefSeq" id="WP_221231022.1">
    <property type="nucleotide sequence ID" value="NZ_JACIJP010000003.1"/>
</dbReference>
<dbReference type="Proteomes" id="UP000552700">
    <property type="component" value="Unassembled WGS sequence"/>
</dbReference>
<evidence type="ECO:0000313" key="2">
    <source>
        <dbReference type="EMBL" id="MBB6124610.1"/>
    </source>
</evidence>
<organism evidence="2 3">
    <name type="scientific">Sphingobium subterraneum</name>
    <dbReference type="NCBI Taxonomy" id="627688"/>
    <lineage>
        <taxon>Bacteria</taxon>
        <taxon>Pseudomonadati</taxon>
        <taxon>Pseudomonadota</taxon>
        <taxon>Alphaproteobacteria</taxon>
        <taxon>Sphingomonadales</taxon>
        <taxon>Sphingomonadaceae</taxon>
        <taxon>Sphingobium</taxon>
    </lineage>
</organism>
<keyword evidence="2" id="KW-0067">ATP-binding</keyword>
<evidence type="ECO:0000313" key="3">
    <source>
        <dbReference type="Proteomes" id="UP000552700"/>
    </source>
</evidence>
<feature type="domain" description="Endonuclease GajA/Old nuclease/RecF-like AAA" evidence="1">
    <location>
        <begin position="221"/>
        <end position="314"/>
    </location>
</feature>
<dbReference type="SUPFAM" id="SSF52540">
    <property type="entry name" value="P-loop containing nucleoside triphosphate hydrolases"/>
    <property type="match status" value="1"/>
</dbReference>
<dbReference type="PANTHER" id="PTHR43581:SF4">
    <property type="entry name" value="ATP_GTP PHOSPHATASE"/>
    <property type="match status" value="1"/>
</dbReference>
<keyword evidence="3" id="KW-1185">Reference proteome</keyword>
<dbReference type="InterPro" id="IPR041685">
    <property type="entry name" value="AAA_GajA/Old/RecF-like"/>
</dbReference>
<gene>
    <name evidence="2" type="ORF">FHS92_002355</name>
</gene>
<keyword evidence="2" id="KW-0547">Nucleotide-binding</keyword>
<dbReference type="Pfam" id="PF13175">
    <property type="entry name" value="AAA_15"/>
    <property type="match status" value="2"/>
</dbReference>
<evidence type="ECO:0000259" key="1">
    <source>
        <dbReference type="Pfam" id="PF13175"/>
    </source>
</evidence>
<dbReference type="Gene3D" id="3.40.50.300">
    <property type="entry name" value="P-loop containing nucleotide triphosphate hydrolases"/>
    <property type="match status" value="1"/>
</dbReference>
<dbReference type="AlphaFoldDB" id="A0A841J1T0"/>
<proteinExistence type="predicted"/>
<dbReference type="EMBL" id="JACIJP010000003">
    <property type="protein sequence ID" value="MBB6124610.1"/>
    <property type="molecule type" value="Genomic_DNA"/>
</dbReference>
<protein>
    <submittedName>
        <fullName evidence="2">Energy-coupling factor transporter ATP-binding protein EcfA2</fullName>
    </submittedName>
</protein>